<keyword evidence="1" id="KW-0378">Hydrolase</keyword>
<dbReference type="InterPro" id="IPR012338">
    <property type="entry name" value="Beta-lactam/transpept-like"/>
</dbReference>
<feature type="region of interest" description="Disordered" evidence="2">
    <location>
        <begin position="15"/>
        <end position="42"/>
    </location>
</feature>
<reference evidence="5 6" key="1">
    <citation type="journal article" date="2015" name="Stand. Genomic Sci.">
        <title>Genomic Encyclopedia of Bacterial and Archaeal Type Strains, Phase III: the genomes of soil and plant-associated and newly described type strains.</title>
        <authorList>
            <person name="Whitman W.B."/>
            <person name="Woyke T."/>
            <person name="Klenk H.P."/>
            <person name="Zhou Y."/>
            <person name="Lilburn T.G."/>
            <person name="Beck B.J."/>
            <person name="De Vos P."/>
            <person name="Vandamme P."/>
            <person name="Eisen J.A."/>
            <person name="Garrity G."/>
            <person name="Hugenholtz P."/>
            <person name="Kyrpides N.C."/>
        </authorList>
    </citation>
    <scope>NUCLEOTIDE SEQUENCE [LARGE SCALE GENOMIC DNA]</scope>
    <source>
        <strain evidence="5 6">CECT 7306</strain>
    </source>
</reference>
<dbReference type="PANTHER" id="PTHR43283">
    <property type="entry name" value="BETA-LACTAMASE-RELATED"/>
    <property type="match status" value="1"/>
</dbReference>
<dbReference type="Proteomes" id="UP000276232">
    <property type="component" value="Unassembled WGS sequence"/>
</dbReference>
<dbReference type="Pfam" id="PF00144">
    <property type="entry name" value="Beta-lactamase"/>
    <property type="match status" value="1"/>
</dbReference>
<evidence type="ECO:0000256" key="3">
    <source>
        <dbReference type="SAM" id="SignalP"/>
    </source>
</evidence>
<proteinExistence type="predicted"/>
<sequence>MVAVGTAVALALGGAPSAGAADAPDPGRAAEEAPTGRFDVPLPGFSAPTALRPGTPEEVGLDPAPLRAALDAVAERSTEGPADRRLYPGAVAVVGHRGVVVAEEAHGLAVQYAGAPGAQVATELPADEQVPMTTSTVFDLASVSKLFTSVAVLQEVEAGRVDLDARVVEYLPEFAVGGEAKSRVTVRQLLTHTAGFTPFVPLWSLYPDREQRVLGALQQPLQTEPGTAYVYSDLSMISLGAIVERVTGERLDVVVRDGLTAPLGMGSTGYSTPDAPVEGAAATELQVTPPRGVVRGEVHDENAWGLDGVAGHAGVFSTADDLAVLAQTLLAGGVAADGTRVLSERSVRQLITDENTEFPGDAHGLGFELDQRWYMDGLSGPRTAGHTGFTGTSFVLDFASGSFAVLLTNRVHPARTGPTINPARRALARGLAQALQVPARVGDDAWSTQALDGSTQTLEGTVDAPARGAELSFAALVDVAESDPLVVETSADGGTTWAPVPLRARTVPDAPRGTGPAAVVRAPDGVLAAHGHRTWWQVTGRLPAGEQLVRWRYTTDATELGRGVVVDGVAARARGRTLLDAEADPSALTADGWVRTTG</sequence>
<comment type="caution">
    <text evidence="5">The sequence shown here is derived from an EMBL/GenBank/DDBJ whole genome shotgun (WGS) entry which is preliminary data.</text>
</comment>
<dbReference type="InterPro" id="IPR050789">
    <property type="entry name" value="Diverse_Enzym_Activities"/>
</dbReference>
<feature type="signal peptide" evidence="3">
    <location>
        <begin position="1"/>
        <end position="20"/>
    </location>
</feature>
<evidence type="ECO:0000313" key="6">
    <source>
        <dbReference type="Proteomes" id="UP000276232"/>
    </source>
</evidence>
<dbReference type="AlphaFoldDB" id="A0A3N1GW96"/>
<dbReference type="InterPro" id="IPR001466">
    <property type="entry name" value="Beta-lactam-related"/>
</dbReference>
<keyword evidence="6" id="KW-1185">Reference proteome</keyword>
<name>A0A3N1GW96_9ACTN</name>
<evidence type="ECO:0000256" key="2">
    <source>
        <dbReference type="SAM" id="MobiDB-lite"/>
    </source>
</evidence>
<dbReference type="RefSeq" id="WP_199720193.1">
    <property type="nucleotide sequence ID" value="NZ_RJKN01000006.1"/>
</dbReference>
<gene>
    <name evidence="5" type="ORF">EDC03_2329</name>
</gene>
<dbReference type="Gene3D" id="3.40.710.10">
    <property type="entry name" value="DD-peptidase/beta-lactamase superfamily"/>
    <property type="match status" value="1"/>
</dbReference>
<feature type="compositionally biased region" description="Low complexity" evidence="2">
    <location>
        <begin position="15"/>
        <end position="27"/>
    </location>
</feature>
<protein>
    <submittedName>
        <fullName evidence="5">CubicO group peptidase (Beta-lactamase class C family)</fullName>
    </submittedName>
</protein>
<feature type="domain" description="Beta-lactamase-related" evidence="4">
    <location>
        <begin position="84"/>
        <end position="427"/>
    </location>
</feature>
<evidence type="ECO:0000313" key="5">
    <source>
        <dbReference type="EMBL" id="ROP34515.1"/>
    </source>
</evidence>
<dbReference type="EMBL" id="RJKN01000006">
    <property type="protein sequence ID" value="ROP34515.1"/>
    <property type="molecule type" value="Genomic_DNA"/>
</dbReference>
<dbReference type="PANTHER" id="PTHR43283:SF11">
    <property type="entry name" value="BETA-LACTAMASE-RELATED DOMAIN-CONTAINING PROTEIN"/>
    <property type="match status" value="1"/>
</dbReference>
<accession>A0A3N1GW96</accession>
<evidence type="ECO:0000256" key="1">
    <source>
        <dbReference type="ARBA" id="ARBA00022801"/>
    </source>
</evidence>
<dbReference type="InParanoid" id="A0A3N1GW96"/>
<keyword evidence="3" id="KW-0732">Signal</keyword>
<organism evidence="5 6">
    <name type="scientific">Pseudokineococcus lusitanus</name>
    <dbReference type="NCBI Taxonomy" id="763993"/>
    <lineage>
        <taxon>Bacteria</taxon>
        <taxon>Bacillati</taxon>
        <taxon>Actinomycetota</taxon>
        <taxon>Actinomycetes</taxon>
        <taxon>Kineosporiales</taxon>
        <taxon>Kineosporiaceae</taxon>
        <taxon>Pseudokineococcus</taxon>
    </lineage>
</organism>
<evidence type="ECO:0000259" key="4">
    <source>
        <dbReference type="Pfam" id="PF00144"/>
    </source>
</evidence>
<feature type="chain" id="PRO_5017961735" evidence="3">
    <location>
        <begin position="21"/>
        <end position="598"/>
    </location>
</feature>
<dbReference type="GO" id="GO:0016787">
    <property type="term" value="F:hydrolase activity"/>
    <property type="evidence" value="ECO:0007669"/>
    <property type="project" value="UniProtKB-KW"/>
</dbReference>
<dbReference type="SUPFAM" id="SSF56601">
    <property type="entry name" value="beta-lactamase/transpeptidase-like"/>
    <property type="match status" value="1"/>
</dbReference>